<dbReference type="Proteomes" id="UP000036958">
    <property type="component" value="Unassembled WGS sequence"/>
</dbReference>
<feature type="domain" description="Glycogen debranching enzyme bacterial and archaeal type N-terminal" evidence="2">
    <location>
        <begin position="20"/>
        <end position="240"/>
    </location>
</feature>
<dbReference type="Gene3D" id="1.50.10.10">
    <property type="match status" value="1"/>
</dbReference>
<dbReference type="Pfam" id="PF12439">
    <property type="entry name" value="GDE_N"/>
    <property type="match status" value="1"/>
</dbReference>
<dbReference type="OrthoDB" id="9761875at2"/>
<dbReference type="InterPro" id="IPR012341">
    <property type="entry name" value="6hp_glycosidase-like_sf"/>
</dbReference>
<dbReference type="InterPro" id="IPR008928">
    <property type="entry name" value="6-hairpin_glycosidase_sf"/>
</dbReference>
<dbReference type="PANTHER" id="PTHR10569">
    <property type="entry name" value="GLYCOGEN DEBRANCHING ENZYME"/>
    <property type="match status" value="1"/>
</dbReference>
<dbReference type="RefSeq" id="WP_053184192.1">
    <property type="nucleotide sequence ID" value="NZ_LGIA01000161.1"/>
</dbReference>
<dbReference type="AlphaFoldDB" id="A0A0L8V7P6"/>
<name>A0A0L8V7P6_9BACT</name>
<comment type="caution">
    <text evidence="3">The sequence shown here is derived from an EMBL/GenBank/DDBJ whole genome shotgun (WGS) entry which is preliminary data.</text>
</comment>
<reference evidence="4" key="1">
    <citation type="submission" date="2015-07" db="EMBL/GenBank/DDBJ databases">
        <title>Genome sequencing of Sunxiuqinia dokdonensis strain SK.</title>
        <authorList>
            <person name="Ahn S."/>
            <person name="Kim B.-C."/>
        </authorList>
    </citation>
    <scope>NUCLEOTIDE SEQUENCE [LARGE SCALE GENOMIC DNA]</scope>
    <source>
        <strain evidence="4">SK</strain>
    </source>
</reference>
<keyword evidence="4" id="KW-1185">Reference proteome</keyword>
<evidence type="ECO:0000313" key="4">
    <source>
        <dbReference type="Proteomes" id="UP000036958"/>
    </source>
</evidence>
<dbReference type="GO" id="GO:0004135">
    <property type="term" value="F:amylo-alpha-1,6-glucosidase activity"/>
    <property type="evidence" value="ECO:0007669"/>
    <property type="project" value="InterPro"/>
</dbReference>
<dbReference type="PANTHER" id="PTHR10569:SF2">
    <property type="entry name" value="GLYCOGEN DEBRANCHING ENZYME"/>
    <property type="match status" value="1"/>
</dbReference>
<dbReference type="InterPro" id="IPR024742">
    <property type="entry name" value="Glycogen_debranch_N"/>
</dbReference>
<dbReference type="EMBL" id="LGIA01000161">
    <property type="protein sequence ID" value="KOH44500.1"/>
    <property type="molecule type" value="Genomic_DNA"/>
</dbReference>
<evidence type="ECO:0000259" key="1">
    <source>
        <dbReference type="Pfam" id="PF06202"/>
    </source>
</evidence>
<feature type="domain" description="Glycogen debranching enzyme C-terminal" evidence="1">
    <location>
        <begin position="279"/>
        <end position="638"/>
    </location>
</feature>
<dbReference type="STRING" id="1409788.NC99_27300"/>
<dbReference type="InterPro" id="IPR010401">
    <property type="entry name" value="AGL/Gdb1"/>
</dbReference>
<evidence type="ECO:0000313" key="3">
    <source>
        <dbReference type="EMBL" id="KOH44500.1"/>
    </source>
</evidence>
<proteinExistence type="predicted"/>
<dbReference type="Pfam" id="PF06202">
    <property type="entry name" value="GDE_C"/>
    <property type="match status" value="1"/>
</dbReference>
<accession>A0A0L8V7P6</accession>
<dbReference type="GO" id="GO:0005980">
    <property type="term" value="P:glycogen catabolic process"/>
    <property type="evidence" value="ECO:0007669"/>
    <property type="project" value="InterPro"/>
</dbReference>
<dbReference type="SUPFAM" id="SSF48208">
    <property type="entry name" value="Six-hairpin glycosidases"/>
    <property type="match status" value="1"/>
</dbReference>
<organism evidence="3 4">
    <name type="scientific">Sunxiuqinia dokdonensis</name>
    <dbReference type="NCBI Taxonomy" id="1409788"/>
    <lineage>
        <taxon>Bacteria</taxon>
        <taxon>Pseudomonadati</taxon>
        <taxon>Bacteroidota</taxon>
        <taxon>Bacteroidia</taxon>
        <taxon>Marinilabiliales</taxon>
        <taxon>Prolixibacteraceae</taxon>
        <taxon>Sunxiuqinia</taxon>
    </lineage>
</organism>
<dbReference type="GO" id="GO:0004134">
    <property type="term" value="F:4-alpha-glucanotransferase activity"/>
    <property type="evidence" value="ECO:0007669"/>
    <property type="project" value="InterPro"/>
</dbReference>
<dbReference type="InterPro" id="IPR032790">
    <property type="entry name" value="GDE_C"/>
</dbReference>
<evidence type="ECO:0000259" key="2">
    <source>
        <dbReference type="Pfam" id="PF12439"/>
    </source>
</evidence>
<gene>
    <name evidence="3" type="ORF">NC99_27300</name>
</gene>
<dbReference type="PATRIC" id="fig|1409788.3.peg.2815"/>
<sequence length="648" mass="74426">MSYLKFDKSRLVNLEYSLSREVLRSNRAGSYISTTISGCNTRKYHGLLICQLDELDGGKHVLLSSFDETVVQHGAEFNLGIHKYENDFYEPKGHKYIRDFEVDQIPKTTFRVGGVVLSKERILVENEQQVLTRYTLVEANSPTTLKFKPFLAFRNVHELSKANLYANTKYKKAPNGIKMKLYEGYPFLHMQFSKPAEFIAVPGWYNNIEYLKEKNRGYDYREDLFVPGYFELPIKKGESIVFSASVKEANPDTIKAKFTRELNKRPPRDTFRSFLVNAGQQFFIKRGEDHDLVAGFPWYGSIPRQTFVALPALTLDQDEPDLFEAVVDTQLKNMKNGLFPNVNGQRQPAYNNIDTPLWFFWALQQYANETKNWKHIWEKYGEVMKQILNAYLKGTDFNIKMNELGLIEGEDDNLALTWMDSYVNGKPVVQRAGMPVEVNALWYNAICFALELAEAVGDKGFTKEWEALPKQIADSFMRQFWCEEHGYLADCVKDDVKDWSVRPNMVIAAALDYSPLDREKQKQVLSAAKQQLLTPRGLRTLSPRNAHYEGVCVGSISEREKTLHQGTVWPWLLMFFVEGYLKIHKRGGLPFVKKLIEGFEEEMTEHCIGTIPENYNGNPPHQGKGAISQAWSVAALIRANKLAVNFLE</sequence>
<protein>
    <submittedName>
        <fullName evidence="3">Glycogen debranching enzyme</fullName>
    </submittedName>
</protein>